<keyword evidence="1" id="KW-0472">Membrane</keyword>
<evidence type="ECO:0000313" key="2">
    <source>
        <dbReference type="EMBL" id="GAD84267.1"/>
    </source>
</evidence>
<reference evidence="2 3" key="1">
    <citation type="journal article" date="2014" name="BMC Genomics">
        <title>Genome based analysis of type-I polyketide synthase and nonribosomal peptide synthetase gene clusters in seven strains of five representative Nocardia species.</title>
        <authorList>
            <person name="Komaki H."/>
            <person name="Ichikawa N."/>
            <person name="Hosoyama A."/>
            <person name="Takahashi-Nakaguchi A."/>
            <person name="Matsuzawa T."/>
            <person name="Suzuki K."/>
            <person name="Fujita N."/>
            <person name="Gonoi T."/>
        </authorList>
    </citation>
    <scope>NUCLEOTIDE SEQUENCE [LARGE SCALE GENOMIC DNA]</scope>
    <source>
        <strain evidence="2 3">NBRC 15531</strain>
    </source>
</reference>
<dbReference type="RefSeq" id="WP_019048840.1">
    <property type="nucleotide sequence ID" value="NZ_BAFO02000023.1"/>
</dbReference>
<gene>
    <name evidence="2" type="ORF">NCAST_23_00250</name>
</gene>
<organism evidence="2 3">
    <name type="scientific">Nocardia asteroides NBRC 15531</name>
    <dbReference type="NCBI Taxonomy" id="1110697"/>
    <lineage>
        <taxon>Bacteria</taxon>
        <taxon>Bacillati</taxon>
        <taxon>Actinomycetota</taxon>
        <taxon>Actinomycetes</taxon>
        <taxon>Mycobacteriales</taxon>
        <taxon>Nocardiaceae</taxon>
        <taxon>Nocardia</taxon>
    </lineage>
</organism>
<dbReference type="eggNOG" id="ENOG502Z7JX">
    <property type="taxonomic scope" value="Bacteria"/>
</dbReference>
<comment type="caution">
    <text evidence="2">The sequence shown here is derived from an EMBL/GenBank/DDBJ whole genome shotgun (WGS) entry which is preliminary data.</text>
</comment>
<protein>
    <recommendedName>
        <fullName evidence="4">DUF304 domain-containing protein</fullName>
    </recommendedName>
</protein>
<keyword evidence="3" id="KW-1185">Reference proteome</keyword>
<accession>U5E4K3</accession>
<dbReference type="GeneID" id="91519406"/>
<dbReference type="AlphaFoldDB" id="U5E4K3"/>
<name>U5E4K3_NOCAS</name>
<dbReference type="STRING" id="1824.SAMN05444423_1011567"/>
<evidence type="ECO:0000313" key="3">
    <source>
        <dbReference type="Proteomes" id="UP000017048"/>
    </source>
</evidence>
<keyword evidence="1" id="KW-1133">Transmembrane helix</keyword>
<keyword evidence="1" id="KW-0812">Transmembrane</keyword>
<evidence type="ECO:0000256" key="1">
    <source>
        <dbReference type="SAM" id="Phobius"/>
    </source>
</evidence>
<feature type="transmembrane region" description="Helical" evidence="1">
    <location>
        <begin position="73"/>
        <end position="96"/>
    </location>
</feature>
<sequence length="202" mass="22320">MRPIMRLGLRFVRLEIDIWVSLARAITRRPDTLGGTPIRYAGAVSAVIWAFVVVSAIEIPAVHVLIPWAPVRLAVLALGVWGLLWMLGMLAAHHMYPHVLQGDRLRVRYLRRVEFVIPLDAIRAVRQDLRAYDGSKSVRLIDTDVLAVPIADSTNVRVDLTAPHTFATPQGAVTVRTVVFWADDPRAAIAAIRATPERTGAA</sequence>
<dbReference type="EMBL" id="BAFO02000023">
    <property type="protein sequence ID" value="GAD84267.1"/>
    <property type="molecule type" value="Genomic_DNA"/>
</dbReference>
<dbReference type="OrthoDB" id="4990523at2"/>
<proteinExistence type="predicted"/>
<dbReference type="Proteomes" id="UP000017048">
    <property type="component" value="Unassembled WGS sequence"/>
</dbReference>
<evidence type="ECO:0008006" key="4">
    <source>
        <dbReference type="Google" id="ProtNLM"/>
    </source>
</evidence>
<feature type="transmembrane region" description="Helical" evidence="1">
    <location>
        <begin position="38"/>
        <end position="61"/>
    </location>
</feature>